<dbReference type="RefSeq" id="WP_138197910.1">
    <property type="nucleotide sequence ID" value="NZ_VCIW01000031.1"/>
</dbReference>
<gene>
    <name evidence="1" type="ORF">FE782_29320</name>
</gene>
<dbReference type="Proteomes" id="UP000309676">
    <property type="component" value="Unassembled WGS sequence"/>
</dbReference>
<reference evidence="1 2" key="1">
    <citation type="submission" date="2019-05" db="EMBL/GenBank/DDBJ databases">
        <authorList>
            <person name="Narsing Rao M.P."/>
            <person name="Li W.J."/>
        </authorList>
    </citation>
    <scope>NUCLEOTIDE SEQUENCE [LARGE SCALE GENOMIC DNA]</scope>
    <source>
        <strain evidence="1 2">SYSU_K30003</strain>
    </source>
</reference>
<name>A0A5R9G3E3_9BACL</name>
<dbReference type="AlphaFoldDB" id="A0A5R9G3E3"/>
<evidence type="ECO:0000313" key="2">
    <source>
        <dbReference type="Proteomes" id="UP000309676"/>
    </source>
</evidence>
<organism evidence="1 2">
    <name type="scientific">Paenibacillus antri</name>
    <dbReference type="NCBI Taxonomy" id="2582848"/>
    <lineage>
        <taxon>Bacteria</taxon>
        <taxon>Bacillati</taxon>
        <taxon>Bacillota</taxon>
        <taxon>Bacilli</taxon>
        <taxon>Bacillales</taxon>
        <taxon>Paenibacillaceae</taxon>
        <taxon>Paenibacillus</taxon>
    </lineage>
</organism>
<accession>A0A5R9G3E3</accession>
<dbReference type="OrthoDB" id="2626786at2"/>
<comment type="caution">
    <text evidence="1">The sequence shown here is derived from an EMBL/GenBank/DDBJ whole genome shotgun (WGS) entry which is preliminary data.</text>
</comment>
<proteinExistence type="predicted"/>
<sequence length="76" mass="8545">MRTFIEVQERIVPVYSDEVQGTKKIKLLSHALKAKSVNGRKAIKQSLDSLISIEIVDSDAILHTFDEQDSIALSLY</sequence>
<dbReference type="EMBL" id="VCIW01000031">
    <property type="protein sequence ID" value="TLS48640.1"/>
    <property type="molecule type" value="Genomic_DNA"/>
</dbReference>
<protein>
    <submittedName>
        <fullName evidence="1">Uncharacterized protein</fullName>
    </submittedName>
</protein>
<keyword evidence="2" id="KW-1185">Reference proteome</keyword>
<evidence type="ECO:0000313" key="1">
    <source>
        <dbReference type="EMBL" id="TLS48640.1"/>
    </source>
</evidence>